<keyword evidence="5 12" id="KW-1133">Transmembrane helix</keyword>
<evidence type="ECO:0000256" key="6">
    <source>
        <dbReference type="ARBA" id="ARBA00023002"/>
    </source>
</evidence>
<dbReference type="Pfam" id="PF02628">
    <property type="entry name" value="COX15-CtaA"/>
    <property type="match status" value="1"/>
</dbReference>
<feature type="transmembrane region" description="Helical" evidence="12">
    <location>
        <begin position="17"/>
        <end position="37"/>
    </location>
</feature>
<sequence length="196" mass="21984">VKNDEKQPEARKAFRRMAWVTFCAVFFLVAVGGVVRVTGAGLGCPDWPTCWGCWLPPSGPDEIPSFTDEDGNKFYEDKQGNRHPISEFDSTMMWIEYLNRMVGVVVGLMIIATFILSLRLRKNDPRLFQGSLTALLLVLFQGWLGAVVVRSGLQPGIITLHMVLAMVLLCLLLWLARRASEENENVDSVLDPPRYA</sequence>
<feature type="non-terminal residue" evidence="13">
    <location>
        <position position="1"/>
    </location>
</feature>
<keyword evidence="10" id="KW-1015">Disulfide bond</keyword>
<name>A0A382LR97_9ZZZZ</name>
<evidence type="ECO:0000256" key="10">
    <source>
        <dbReference type="ARBA" id="ARBA00023157"/>
    </source>
</evidence>
<feature type="transmembrane region" description="Helical" evidence="12">
    <location>
        <begin position="155"/>
        <end position="175"/>
    </location>
</feature>
<keyword evidence="8" id="KW-0350">Heme biosynthesis</keyword>
<evidence type="ECO:0000256" key="9">
    <source>
        <dbReference type="ARBA" id="ARBA00023136"/>
    </source>
</evidence>
<evidence type="ECO:0000313" key="13">
    <source>
        <dbReference type="EMBL" id="SVC38933.1"/>
    </source>
</evidence>
<evidence type="ECO:0008006" key="14">
    <source>
        <dbReference type="Google" id="ProtNLM"/>
    </source>
</evidence>
<evidence type="ECO:0000256" key="2">
    <source>
        <dbReference type="ARBA" id="ARBA00022475"/>
    </source>
</evidence>
<dbReference type="InterPro" id="IPR050450">
    <property type="entry name" value="COX15/CtaA_HemeA_synthase"/>
</dbReference>
<dbReference type="EMBL" id="UINC01088580">
    <property type="protein sequence ID" value="SVC38933.1"/>
    <property type="molecule type" value="Genomic_DNA"/>
</dbReference>
<protein>
    <recommendedName>
        <fullName evidence="14">Heme A synthase</fullName>
    </recommendedName>
</protein>
<feature type="non-terminal residue" evidence="13">
    <location>
        <position position="196"/>
    </location>
</feature>
<reference evidence="13" key="1">
    <citation type="submission" date="2018-05" db="EMBL/GenBank/DDBJ databases">
        <authorList>
            <person name="Lanie J.A."/>
            <person name="Ng W.-L."/>
            <person name="Kazmierczak K.M."/>
            <person name="Andrzejewski T.M."/>
            <person name="Davidsen T.M."/>
            <person name="Wayne K.J."/>
            <person name="Tettelin H."/>
            <person name="Glass J.I."/>
            <person name="Rusch D."/>
            <person name="Podicherti R."/>
            <person name="Tsui H.-C.T."/>
            <person name="Winkler M.E."/>
        </authorList>
    </citation>
    <scope>NUCLEOTIDE SEQUENCE</scope>
</reference>
<proteinExistence type="predicted"/>
<keyword evidence="9 12" id="KW-0472">Membrane</keyword>
<evidence type="ECO:0000256" key="8">
    <source>
        <dbReference type="ARBA" id="ARBA00023133"/>
    </source>
</evidence>
<dbReference type="GO" id="GO:0016020">
    <property type="term" value="C:membrane"/>
    <property type="evidence" value="ECO:0007669"/>
    <property type="project" value="UniProtKB-SubCell"/>
</dbReference>
<keyword evidence="2" id="KW-1003">Cell membrane</keyword>
<keyword evidence="7" id="KW-0408">Iron</keyword>
<dbReference type="PANTHER" id="PTHR35457">
    <property type="entry name" value="HEME A SYNTHASE"/>
    <property type="match status" value="1"/>
</dbReference>
<evidence type="ECO:0000256" key="4">
    <source>
        <dbReference type="ARBA" id="ARBA00022723"/>
    </source>
</evidence>
<dbReference type="InterPro" id="IPR003780">
    <property type="entry name" value="COX15/CtaA_fam"/>
</dbReference>
<evidence type="ECO:0000256" key="7">
    <source>
        <dbReference type="ARBA" id="ARBA00023004"/>
    </source>
</evidence>
<comment type="pathway">
    <text evidence="11">Porphyrin-containing compound metabolism.</text>
</comment>
<gene>
    <name evidence="13" type="ORF">METZ01_LOCUS291787</name>
</gene>
<comment type="subcellular location">
    <subcellularLocation>
        <location evidence="1">Membrane</location>
        <topology evidence="1">Multi-pass membrane protein</topology>
    </subcellularLocation>
</comment>
<evidence type="ECO:0000256" key="5">
    <source>
        <dbReference type="ARBA" id="ARBA00022989"/>
    </source>
</evidence>
<feature type="transmembrane region" description="Helical" evidence="12">
    <location>
        <begin position="97"/>
        <end position="118"/>
    </location>
</feature>
<dbReference type="PANTHER" id="PTHR35457:SF1">
    <property type="entry name" value="HEME A SYNTHASE"/>
    <property type="match status" value="1"/>
</dbReference>
<accession>A0A382LR97</accession>
<evidence type="ECO:0000256" key="3">
    <source>
        <dbReference type="ARBA" id="ARBA00022692"/>
    </source>
</evidence>
<organism evidence="13">
    <name type="scientific">marine metagenome</name>
    <dbReference type="NCBI Taxonomy" id="408172"/>
    <lineage>
        <taxon>unclassified sequences</taxon>
        <taxon>metagenomes</taxon>
        <taxon>ecological metagenomes</taxon>
    </lineage>
</organism>
<dbReference type="AlphaFoldDB" id="A0A382LR97"/>
<dbReference type="GO" id="GO:0016491">
    <property type="term" value="F:oxidoreductase activity"/>
    <property type="evidence" value="ECO:0007669"/>
    <property type="project" value="UniProtKB-KW"/>
</dbReference>
<evidence type="ECO:0000256" key="11">
    <source>
        <dbReference type="ARBA" id="ARBA00023444"/>
    </source>
</evidence>
<feature type="transmembrane region" description="Helical" evidence="12">
    <location>
        <begin position="130"/>
        <end position="149"/>
    </location>
</feature>
<evidence type="ECO:0000256" key="12">
    <source>
        <dbReference type="SAM" id="Phobius"/>
    </source>
</evidence>
<keyword evidence="6" id="KW-0560">Oxidoreductase</keyword>
<dbReference type="GO" id="GO:0006784">
    <property type="term" value="P:heme A biosynthetic process"/>
    <property type="evidence" value="ECO:0007669"/>
    <property type="project" value="InterPro"/>
</dbReference>
<evidence type="ECO:0000256" key="1">
    <source>
        <dbReference type="ARBA" id="ARBA00004141"/>
    </source>
</evidence>
<keyword evidence="3 12" id="KW-0812">Transmembrane</keyword>
<keyword evidence="4" id="KW-0479">Metal-binding</keyword>
<dbReference type="GO" id="GO:0046872">
    <property type="term" value="F:metal ion binding"/>
    <property type="evidence" value="ECO:0007669"/>
    <property type="project" value="UniProtKB-KW"/>
</dbReference>